<sequence>MHNLFLGDLKKHCRDYLGMTVQANKSNTNRIPPHTTEDQQKSLDAVKSILLRGDRKDSLFNAIRKTYLLAYVEANNLAGRAAAQMTKAELQNLLQNWVGYTIPYVIKHPQPLDEPVVSLQEPDDEPEVIILDSVVIGEIVGDMEKTIKPSWLASAPRTLGDPGHGKLSADQWRTVCTINMVITLIRIWTPGSNHHQYLENFLHLITAIRWATMRTSSTKQVTLIKDHFKRYCETTVELFGENALVPNTHMSLHLAECIEAFGPVHGWWAFPFERYNGIIQRQNSNNKVGELEVTFTQTFCRGANLKGLMSLSDLPGILSQLKPLFNKCFGPEFRGTLLSDLLARGSDGQPQEMGTFDPKNAKGLPNPEYSALLAFLQHRQPNEFCHHLSYSPASPHVLPISYEAEIVSEVISHGVTYSTAAHHEGNSQVFLYTPEGARRAGQIRQIFKHRRQEIKRASGGPRDGNETITTTTTIEFFVVIQLLCELDTTMQDKDPYRKYPLLEIALYEARNEPQLLVTSLDNIVSHYAICPFSGSAIGEERDFQIVLSLDRVCVSYSSLSHS</sequence>
<evidence type="ECO:0000313" key="2">
    <source>
        <dbReference type="Proteomes" id="UP000308600"/>
    </source>
</evidence>
<keyword evidence="2" id="KW-1185">Reference proteome</keyword>
<accession>A0ACD3A0K7</accession>
<dbReference type="EMBL" id="ML209143">
    <property type="protein sequence ID" value="TFK58919.1"/>
    <property type="molecule type" value="Genomic_DNA"/>
</dbReference>
<gene>
    <name evidence="1" type="ORF">BDN72DRAFT_781429</name>
</gene>
<proteinExistence type="predicted"/>
<name>A0ACD3A0K7_9AGAR</name>
<reference evidence="1 2" key="1">
    <citation type="journal article" date="2019" name="Nat. Ecol. Evol.">
        <title>Megaphylogeny resolves global patterns of mushroom evolution.</title>
        <authorList>
            <person name="Varga T."/>
            <person name="Krizsan K."/>
            <person name="Foldi C."/>
            <person name="Dima B."/>
            <person name="Sanchez-Garcia M."/>
            <person name="Sanchez-Ramirez S."/>
            <person name="Szollosi G.J."/>
            <person name="Szarkandi J.G."/>
            <person name="Papp V."/>
            <person name="Albert L."/>
            <person name="Andreopoulos W."/>
            <person name="Angelini C."/>
            <person name="Antonin V."/>
            <person name="Barry K.W."/>
            <person name="Bougher N.L."/>
            <person name="Buchanan P."/>
            <person name="Buyck B."/>
            <person name="Bense V."/>
            <person name="Catcheside P."/>
            <person name="Chovatia M."/>
            <person name="Cooper J."/>
            <person name="Damon W."/>
            <person name="Desjardin D."/>
            <person name="Finy P."/>
            <person name="Geml J."/>
            <person name="Haridas S."/>
            <person name="Hughes K."/>
            <person name="Justo A."/>
            <person name="Karasinski D."/>
            <person name="Kautmanova I."/>
            <person name="Kiss B."/>
            <person name="Kocsube S."/>
            <person name="Kotiranta H."/>
            <person name="LaButti K.M."/>
            <person name="Lechner B.E."/>
            <person name="Liimatainen K."/>
            <person name="Lipzen A."/>
            <person name="Lukacs Z."/>
            <person name="Mihaltcheva S."/>
            <person name="Morgado L.N."/>
            <person name="Niskanen T."/>
            <person name="Noordeloos M.E."/>
            <person name="Ohm R.A."/>
            <person name="Ortiz-Santana B."/>
            <person name="Ovrebo C."/>
            <person name="Racz N."/>
            <person name="Riley R."/>
            <person name="Savchenko A."/>
            <person name="Shiryaev A."/>
            <person name="Soop K."/>
            <person name="Spirin V."/>
            <person name="Szebenyi C."/>
            <person name="Tomsovsky M."/>
            <person name="Tulloss R.E."/>
            <person name="Uehling J."/>
            <person name="Grigoriev I.V."/>
            <person name="Vagvolgyi C."/>
            <person name="Papp T."/>
            <person name="Martin F.M."/>
            <person name="Miettinen O."/>
            <person name="Hibbett D.S."/>
            <person name="Nagy L.G."/>
        </authorList>
    </citation>
    <scope>NUCLEOTIDE SEQUENCE [LARGE SCALE GENOMIC DNA]</scope>
    <source>
        <strain evidence="1 2">NL-1719</strain>
    </source>
</reference>
<protein>
    <submittedName>
        <fullName evidence="1">Uncharacterized protein</fullName>
    </submittedName>
</protein>
<dbReference type="Proteomes" id="UP000308600">
    <property type="component" value="Unassembled WGS sequence"/>
</dbReference>
<evidence type="ECO:0000313" key="1">
    <source>
        <dbReference type="EMBL" id="TFK58919.1"/>
    </source>
</evidence>
<organism evidence="1 2">
    <name type="scientific">Pluteus cervinus</name>
    <dbReference type="NCBI Taxonomy" id="181527"/>
    <lineage>
        <taxon>Eukaryota</taxon>
        <taxon>Fungi</taxon>
        <taxon>Dikarya</taxon>
        <taxon>Basidiomycota</taxon>
        <taxon>Agaricomycotina</taxon>
        <taxon>Agaricomycetes</taxon>
        <taxon>Agaricomycetidae</taxon>
        <taxon>Agaricales</taxon>
        <taxon>Pluteineae</taxon>
        <taxon>Pluteaceae</taxon>
        <taxon>Pluteus</taxon>
    </lineage>
</organism>